<reference evidence="3 4" key="1">
    <citation type="journal article" date="2018" name="Mol. Biol. Evol.">
        <title>Broad Genomic Sampling Reveals a Smut Pathogenic Ancestry of the Fungal Clade Ustilaginomycotina.</title>
        <authorList>
            <person name="Kijpornyongpan T."/>
            <person name="Mondo S.J."/>
            <person name="Barry K."/>
            <person name="Sandor L."/>
            <person name="Lee J."/>
            <person name="Lipzen A."/>
            <person name="Pangilinan J."/>
            <person name="LaButti K."/>
            <person name="Hainaut M."/>
            <person name="Henrissat B."/>
            <person name="Grigoriev I.V."/>
            <person name="Spatafora J.W."/>
            <person name="Aime M.C."/>
        </authorList>
    </citation>
    <scope>NUCLEOTIDE SEQUENCE [LARGE SCALE GENOMIC DNA]</scope>
    <source>
        <strain evidence="3 4">MCA 3645</strain>
    </source>
</reference>
<proteinExistence type="predicted"/>
<gene>
    <name evidence="3" type="ORF">BCV70DRAFT_231518</name>
</gene>
<evidence type="ECO:0000313" key="4">
    <source>
        <dbReference type="Proteomes" id="UP000246740"/>
    </source>
</evidence>
<keyword evidence="1" id="KW-0175">Coiled coil</keyword>
<dbReference type="AlphaFoldDB" id="A0A317XTS9"/>
<organism evidence="3 4">
    <name type="scientific">Testicularia cyperi</name>
    <dbReference type="NCBI Taxonomy" id="1882483"/>
    <lineage>
        <taxon>Eukaryota</taxon>
        <taxon>Fungi</taxon>
        <taxon>Dikarya</taxon>
        <taxon>Basidiomycota</taxon>
        <taxon>Ustilaginomycotina</taxon>
        <taxon>Ustilaginomycetes</taxon>
        <taxon>Ustilaginales</taxon>
        <taxon>Anthracoideaceae</taxon>
        <taxon>Testicularia</taxon>
    </lineage>
</organism>
<feature type="region of interest" description="Disordered" evidence="2">
    <location>
        <begin position="129"/>
        <end position="306"/>
    </location>
</feature>
<feature type="coiled-coil region" evidence="1">
    <location>
        <begin position="477"/>
        <end position="504"/>
    </location>
</feature>
<dbReference type="InParanoid" id="A0A317XTS9"/>
<feature type="compositionally biased region" description="Gly residues" evidence="2">
    <location>
        <begin position="577"/>
        <end position="605"/>
    </location>
</feature>
<dbReference type="OrthoDB" id="3366661at2759"/>
<name>A0A317XTS9_9BASI</name>
<dbReference type="EMBL" id="KZ819192">
    <property type="protein sequence ID" value="PWZ00701.1"/>
    <property type="molecule type" value="Genomic_DNA"/>
</dbReference>
<dbReference type="STRING" id="1882483.A0A317XTS9"/>
<keyword evidence="4" id="KW-1185">Reference proteome</keyword>
<feature type="compositionally biased region" description="Low complexity" evidence="2">
    <location>
        <begin position="171"/>
        <end position="184"/>
    </location>
</feature>
<feature type="region of interest" description="Disordered" evidence="2">
    <location>
        <begin position="516"/>
        <end position="618"/>
    </location>
</feature>
<feature type="region of interest" description="Disordered" evidence="2">
    <location>
        <begin position="389"/>
        <end position="414"/>
    </location>
</feature>
<protein>
    <submittedName>
        <fullName evidence="3">Uncharacterized protein</fullName>
    </submittedName>
</protein>
<feature type="compositionally biased region" description="Basic and acidic residues" evidence="2">
    <location>
        <begin position="549"/>
        <end position="563"/>
    </location>
</feature>
<accession>A0A317XTS9</accession>
<feature type="region of interest" description="Disordered" evidence="2">
    <location>
        <begin position="1"/>
        <end position="32"/>
    </location>
</feature>
<dbReference type="Proteomes" id="UP000246740">
    <property type="component" value="Unassembled WGS sequence"/>
</dbReference>
<feature type="compositionally biased region" description="Polar residues" evidence="2">
    <location>
        <begin position="267"/>
        <end position="299"/>
    </location>
</feature>
<evidence type="ECO:0000256" key="1">
    <source>
        <dbReference type="SAM" id="Coils"/>
    </source>
</evidence>
<evidence type="ECO:0000313" key="3">
    <source>
        <dbReference type="EMBL" id="PWZ00701.1"/>
    </source>
</evidence>
<evidence type="ECO:0000256" key="2">
    <source>
        <dbReference type="SAM" id="MobiDB-lite"/>
    </source>
</evidence>
<feature type="compositionally biased region" description="Low complexity" evidence="2">
    <location>
        <begin position="218"/>
        <end position="255"/>
    </location>
</feature>
<sequence length="618" mass="65606">MSGPTRRQQYAQPQQQQAAPSQQHQQHPQQYQRYIPQQQYYAYATPAAQPYGSSSYPAAQQYYPQHSQQQLVPQHLQYYQQAAYPAYGAPQQTAGYPDPAAQDSTLYSAYVPSDTAAISQHLAQTSLDAGPDSAYSTEGGMQAAGSLQASSPSNAGSRLSPAGHLTPSGNSTGHSPRPSSGRSRMQSFVFPPSDHAQSDEALNINHDDNVTTESRQQPTTTSLPSRPLLTSSSSAASSYPSSSAASRPGSGSRSPMHVPGLGMNPIAPTQPTRGYTGPSYTTAPHTYPHSQAPRNQSGPAPTVGNAAAAVQSEISLRYPVLPALPARVLSPPPELAQSSAQPSADSPSNAQKEYVEWLRATIKVYEQRDEILRMRTEAVGFQPRRAWQAWQKGQKADENEPPAESSEADEDDDDAAHPILGVRLLQQVDRLTRENEELGRMLQEHIASKSEVNEPSENDKAELTTLRNEVADCHRLIDAMDAALTKAETRAANAERALEVACATNSTAIVSNAAAESLASPSMKGLMDDSKPRDQQQQSQANSGGVAKARKDNRDVQKDKERPSQTMTGSDKPASGSRGGHGRGGQGRSGGGGGGGGRRGGGSGGARRTPGSAPAGAK</sequence>
<feature type="compositionally biased region" description="Polar residues" evidence="2">
    <location>
        <begin position="145"/>
        <end position="157"/>
    </location>
</feature>